<sequence length="311" mass="34792">MSERLNQQKSFDVLGDVLETLHFRGSIFFRSDLAAPWGMSLEKSPFPKFHIALSGECYVGADANDAVRVQEQDVIMLPNGSSHWISDQPGRDLVPSSIAGDACELNTPLFQEGKITNRLICGVIQFDQEMSHPIFDALPSVMLFTGLSSSGPIWSMINLIDTEMNSANNWNAGVVDRLAEVLFIQLMNHYVSRVDDSTGFLAALSDRRVYRALSLIHKEPGLDWTLSLLGERSGMSKATLVRRFQEVLGVAPMRYISDWRVMKAYNLVKYTVAPLEQIADSLGFSSSRTLTRAFHRHYECTPSVLRKSIAK</sequence>
<dbReference type="Gene3D" id="1.10.10.60">
    <property type="entry name" value="Homeodomain-like"/>
    <property type="match status" value="2"/>
</dbReference>
<dbReference type="PANTHER" id="PTHR46796:SF7">
    <property type="entry name" value="ARAC FAMILY TRANSCRIPTIONAL REGULATOR"/>
    <property type="match status" value="1"/>
</dbReference>
<evidence type="ECO:0000256" key="2">
    <source>
        <dbReference type="ARBA" id="ARBA00023125"/>
    </source>
</evidence>
<dbReference type="Pfam" id="PF12833">
    <property type="entry name" value="HTH_18"/>
    <property type="match status" value="1"/>
</dbReference>
<dbReference type="InterPro" id="IPR009057">
    <property type="entry name" value="Homeodomain-like_sf"/>
</dbReference>
<dbReference type="GO" id="GO:0043565">
    <property type="term" value="F:sequence-specific DNA binding"/>
    <property type="evidence" value="ECO:0007669"/>
    <property type="project" value="InterPro"/>
</dbReference>
<reference evidence="6" key="1">
    <citation type="submission" date="2017-08" db="EMBL/GenBank/DDBJ databases">
        <title>A dynamic microbial community with high functional redundancy inhabits the cold, oxic subseafloor aquifer.</title>
        <authorList>
            <person name="Tully B.J."/>
            <person name="Wheat C.G."/>
            <person name="Glazer B.T."/>
            <person name="Huber J.A."/>
        </authorList>
    </citation>
    <scope>NUCLEOTIDE SEQUENCE [LARGE SCALE GENOMIC DNA]</scope>
</reference>
<organism evidence="5 6">
    <name type="scientific">SAR86 cluster bacterium</name>
    <dbReference type="NCBI Taxonomy" id="2030880"/>
    <lineage>
        <taxon>Bacteria</taxon>
        <taxon>Pseudomonadati</taxon>
        <taxon>Pseudomonadota</taxon>
        <taxon>Gammaproteobacteria</taxon>
        <taxon>SAR86 cluster</taxon>
    </lineage>
</organism>
<evidence type="ECO:0000256" key="3">
    <source>
        <dbReference type="ARBA" id="ARBA00023163"/>
    </source>
</evidence>
<proteinExistence type="predicted"/>
<dbReference type="AlphaFoldDB" id="A0A2A4X0M2"/>
<dbReference type="Pfam" id="PF12852">
    <property type="entry name" value="Cupin_6"/>
    <property type="match status" value="1"/>
</dbReference>
<dbReference type="Proteomes" id="UP000218767">
    <property type="component" value="Unassembled WGS sequence"/>
</dbReference>
<dbReference type="PANTHER" id="PTHR46796">
    <property type="entry name" value="HTH-TYPE TRANSCRIPTIONAL ACTIVATOR RHAS-RELATED"/>
    <property type="match status" value="1"/>
</dbReference>
<evidence type="ECO:0000259" key="4">
    <source>
        <dbReference type="PROSITE" id="PS01124"/>
    </source>
</evidence>
<comment type="caution">
    <text evidence="5">The sequence shown here is derived from an EMBL/GenBank/DDBJ whole genome shotgun (WGS) entry which is preliminary data.</text>
</comment>
<dbReference type="SMART" id="SM00342">
    <property type="entry name" value="HTH_ARAC"/>
    <property type="match status" value="1"/>
</dbReference>
<dbReference type="PROSITE" id="PS01124">
    <property type="entry name" value="HTH_ARAC_FAMILY_2"/>
    <property type="match status" value="1"/>
</dbReference>
<protein>
    <submittedName>
        <fullName evidence="5">AraC family transcriptional regulator</fullName>
    </submittedName>
</protein>
<dbReference type="InterPro" id="IPR032783">
    <property type="entry name" value="AraC_lig"/>
</dbReference>
<evidence type="ECO:0000313" key="5">
    <source>
        <dbReference type="EMBL" id="PCI75609.1"/>
    </source>
</evidence>
<keyword evidence="3" id="KW-0804">Transcription</keyword>
<gene>
    <name evidence="5" type="ORF">COB20_12485</name>
</gene>
<dbReference type="InterPro" id="IPR018060">
    <property type="entry name" value="HTH_AraC"/>
</dbReference>
<evidence type="ECO:0000256" key="1">
    <source>
        <dbReference type="ARBA" id="ARBA00023015"/>
    </source>
</evidence>
<dbReference type="EMBL" id="NVUL01000071">
    <property type="protein sequence ID" value="PCI75609.1"/>
    <property type="molecule type" value="Genomic_DNA"/>
</dbReference>
<accession>A0A2A4X0M2</accession>
<evidence type="ECO:0000313" key="6">
    <source>
        <dbReference type="Proteomes" id="UP000218767"/>
    </source>
</evidence>
<dbReference type="InterPro" id="IPR050204">
    <property type="entry name" value="AraC_XylS_family_regulators"/>
</dbReference>
<keyword evidence="2" id="KW-0238">DNA-binding</keyword>
<feature type="domain" description="HTH araC/xylS-type" evidence="4">
    <location>
        <begin position="210"/>
        <end position="308"/>
    </location>
</feature>
<name>A0A2A4X0M2_9GAMM</name>
<dbReference type="SUPFAM" id="SSF46689">
    <property type="entry name" value="Homeodomain-like"/>
    <property type="match status" value="2"/>
</dbReference>
<keyword evidence="1" id="KW-0805">Transcription regulation</keyword>
<dbReference type="GO" id="GO:0003700">
    <property type="term" value="F:DNA-binding transcription factor activity"/>
    <property type="evidence" value="ECO:0007669"/>
    <property type="project" value="InterPro"/>
</dbReference>